<feature type="region of interest" description="Disordered" evidence="1">
    <location>
        <begin position="243"/>
        <end position="270"/>
    </location>
</feature>
<feature type="compositionally biased region" description="Polar residues" evidence="1">
    <location>
        <begin position="247"/>
        <end position="257"/>
    </location>
</feature>
<reference evidence="2 3" key="1">
    <citation type="journal article" date="2006" name="Science">
        <title>Phytophthora genome sequences uncover evolutionary origins and mechanisms of pathogenesis.</title>
        <authorList>
            <person name="Tyler B.M."/>
            <person name="Tripathy S."/>
            <person name="Zhang X."/>
            <person name="Dehal P."/>
            <person name="Jiang R.H."/>
            <person name="Aerts A."/>
            <person name="Arredondo F.D."/>
            <person name="Baxter L."/>
            <person name="Bensasson D."/>
            <person name="Beynon J.L."/>
            <person name="Chapman J."/>
            <person name="Damasceno C.M."/>
            <person name="Dorrance A.E."/>
            <person name="Dou D."/>
            <person name="Dickerman A.W."/>
            <person name="Dubchak I.L."/>
            <person name="Garbelotto M."/>
            <person name="Gijzen M."/>
            <person name="Gordon S.G."/>
            <person name="Govers F."/>
            <person name="Grunwald N.J."/>
            <person name="Huang W."/>
            <person name="Ivors K.L."/>
            <person name="Jones R.W."/>
            <person name="Kamoun S."/>
            <person name="Krampis K."/>
            <person name="Lamour K.H."/>
            <person name="Lee M.K."/>
            <person name="McDonald W.H."/>
            <person name="Medina M."/>
            <person name="Meijer H.J."/>
            <person name="Nordberg E.K."/>
            <person name="Maclean D.J."/>
            <person name="Ospina-Giraldo M.D."/>
            <person name="Morris P.F."/>
            <person name="Phuntumart V."/>
            <person name="Putnam N.H."/>
            <person name="Rash S."/>
            <person name="Rose J.K."/>
            <person name="Sakihama Y."/>
            <person name="Salamov A.A."/>
            <person name="Savidor A."/>
            <person name="Scheuring C.F."/>
            <person name="Smith B.M."/>
            <person name="Sobral B.W."/>
            <person name="Terry A."/>
            <person name="Torto-Alalibo T.A."/>
            <person name="Win J."/>
            <person name="Xu Z."/>
            <person name="Zhang H."/>
            <person name="Grigoriev I.V."/>
            <person name="Rokhsar D.S."/>
            <person name="Boore J.L."/>
        </authorList>
    </citation>
    <scope>NUCLEOTIDE SEQUENCE [LARGE SCALE GENOMIC DNA]</scope>
    <source>
        <strain evidence="2 3">P6497</strain>
    </source>
</reference>
<keyword evidence="3" id="KW-1185">Reference proteome</keyword>
<dbReference type="RefSeq" id="XP_009530974.1">
    <property type="nucleotide sequence ID" value="XM_009532679.1"/>
</dbReference>
<name>G4ZUS1_PHYSP</name>
<dbReference type="EMBL" id="JH159156">
    <property type="protein sequence ID" value="EGZ13545.1"/>
    <property type="molecule type" value="Genomic_DNA"/>
</dbReference>
<organism evidence="2 3">
    <name type="scientific">Phytophthora sojae (strain P6497)</name>
    <name type="common">Soybean stem and root rot agent</name>
    <name type="synonym">Phytophthora megasperma f. sp. glycines</name>
    <dbReference type="NCBI Taxonomy" id="1094619"/>
    <lineage>
        <taxon>Eukaryota</taxon>
        <taxon>Sar</taxon>
        <taxon>Stramenopiles</taxon>
        <taxon>Oomycota</taxon>
        <taxon>Peronosporomycetes</taxon>
        <taxon>Peronosporales</taxon>
        <taxon>Peronosporaceae</taxon>
        <taxon>Phytophthora</taxon>
    </lineage>
</organism>
<protein>
    <submittedName>
        <fullName evidence="2">Uncharacterized protein</fullName>
    </submittedName>
</protein>
<feature type="region of interest" description="Disordered" evidence="1">
    <location>
        <begin position="288"/>
        <end position="336"/>
    </location>
</feature>
<dbReference type="AlphaFoldDB" id="G4ZUS1"/>
<evidence type="ECO:0000313" key="2">
    <source>
        <dbReference type="EMBL" id="EGZ13545.1"/>
    </source>
</evidence>
<dbReference type="KEGG" id="psoj:PHYSODRAFT_303062"/>
<gene>
    <name evidence="2" type="ORF">PHYSODRAFT_303062</name>
</gene>
<evidence type="ECO:0000313" key="3">
    <source>
        <dbReference type="Proteomes" id="UP000002640"/>
    </source>
</evidence>
<dbReference type="Proteomes" id="UP000002640">
    <property type="component" value="Unassembled WGS sequence"/>
</dbReference>
<dbReference type="InParanoid" id="G4ZUS1"/>
<proteinExistence type="predicted"/>
<dbReference type="GeneID" id="20642223"/>
<sequence>MGRPPKEKTANELSFPTSFPTRQHGTIAVCRLLVPATYSNSLLLLSLTPALNSHTPVSLVFHLRFSTPTVPTEDEEGDASDSDDEWGIVHAPKIPSARPRPSRIRLRTTSHGIRVSLVLSVAGCHRAPSRLRLQRSQATWTFHDSIRCPHIALRFVQDPAFTIGFVLLSQFDAYVTDRLECATRRHAEWTKGSALCWCPRLTTAVNVNGTEIATVPQRACTDKPASEAAQQNSVHLSAGTIAKAQESRTQSHQQINGVKQVKLSKTKETRRPWTQRFAPEARYMKYEQSASYTRRRQENIERRRRALQPASSTNPADSKCIPGSRRRLGSKHLAEV</sequence>
<accession>G4ZUS1</accession>
<evidence type="ECO:0000256" key="1">
    <source>
        <dbReference type="SAM" id="MobiDB-lite"/>
    </source>
</evidence>